<dbReference type="RefSeq" id="XP_016235825.1">
    <property type="nucleotide sequence ID" value="XM_016379998.1"/>
</dbReference>
<dbReference type="GO" id="GO:0003682">
    <property type="term" value="F:chromatin binding"/>
    <property type="evidence" value="ECO:0007669"/>
    <property type="project" value="TreeGrafter"/>
</dbReference>
<gene>
    <name evidence="9" type="ORF">PV08_05657</name>
</gene>
<evidence type="ECO:0000256" key="1">
    <source>
        <dbReference type="ARBA" id="ARBA00004604"/>
    </source>
</evidence>
<dbReference type="GO" id="GO:0005730">
    <property type="term" value="C:nucleolus"/>
    <property type="evidence" value="ECO:0007669"/>
    <property type="project" value="UniProtKB-SubCell"/>
</dbReference>
<dbReference type="Proteomes" id="UP000053328">
    <property type="component" value="Unassembled WGS sequence"/>
</dbReference>
<dbReference type="OrthoDB" id="10263597at2759"/>
<name>A0A0D2BWG8_9EURO</name>
<evidence type="ECO:0000256" key="2">
    <source>
        <dbReference type="ARBA" id="ARBA00007797"/>
    </source>
</evidence>
<comment type="similarity">
    <text evidence="2 5">Belongs to the CBF/MAK21 family.</text>
</comment>
<evidence type="ECO:0000256" key="6">
    <source>
        <dbReference type="SAM" id="MobiDB-lite"/>
    </source>
</evidence>
<feature type="compositionally biased region" description="Basic residues" evidence="6">
    <location>
        <begin position="1"/>
        <end position="12"/>
    </location>
</feature>
<protein>
    <recommendedName>
        <fullName evidence="5">Nucleolar complex-associated protein 3</fullName>
    </recommendedName>
</protein>
<evidence type="ECO:0000259" key="7">
    <source>
        <dbReference type="Pfam" id="PF03914"/>
    </source>
</evidence>
<dbReference type="InterPro" id="IPR011501">
    <property type="entry name" value="Noc3_N"/>
</dbReference>
<dbReference type="HOGENOM" id="CLU_012441_3_0_1"/>
<evidence type="ECO:0000256" key="4">
    <source>
        <dbReference type="ARBA" id="ARBA00023242"/>
    </source>
</evidence>
<keyword evidence="3" id="KW-0175">Coiled coil</keyword>
<evidence type="ECO:0000313" key="10">
    <source>
        <dbReference type="Proteomes" id="UP000053328"/>
    </source>
</evidence>
<organism evidence="9 10">
    <name type="scientific">Exophiala spinifera</name>
    <dbReference type="NCBI Taxonomy" id="91928"/>
    <lineage>
        <taxon>Eukaryota</taxon>
        <taxon>Fungi</taxon>
        <taxon>Dikarya</taxon>
        <taxon>Ascomycota</taxon>
        <taxon>Pezizomycotina</taxon>
        <taxon>Eurotiomycetes</taxon>
        <taxon>Chaetothyriomycetidae</taxon>
        <taxon>Chaetothyriales</taxon>
        <taxon>Herpotrichiellaceae</taxon>
        <taxon>Exophiala</taxon>
    </lineage>
</organism>
<keyword evidence="4" id="KW-0539">Nucleus</keyword>
<keyword evidence="10" id="KW-1185">Reference proteome</keyword>
<dbReference type="Pfam" id="PF07540">
    <property type="entry name" value="NOC3p"/>
    <property type="match status" value="1"/>
</dbReference>
<dbReference type="GeneID" id="27332740"/>
<evidence type="ECO:0000256" key="5">
    <source>
        <dbReference type="PIRNR" id="PIRNR028977"/>
    </source>
</evidence>
<dbReference type="VEuPathDB" id="FungiDB:PV08_05657"/>
<feature type="region of interest" description="Disordered" evidence="6">
    <location>
        <begin position="1"/>
        <end position="27"/>
    </location>
</feature>
<dbReference type="EMBL" id="KN847495">
    <property type="protein sequence ID" value="KIW15609.1"/>
    <property type="molecule type" value="Genomic_DNA"/>
</dbReference>
<feature type="domain" description="CCAAT-binding factor" evidence="7">
    <location>
        <begin position="483"/>
        <end position="672"/>
    </location>
</feature>
<dbReference type="STRING" id="91928.A0A0D2BWG8"/>
<dbReference type="InterPro" id="IPR005612">
    <property type="entry name" value="CCAAT-binding_factor"/>
</dbReference>
<feature type="compositionally biased region" description="Low complexity" evidence="6">
    <location>
        <begin position="101"/>
        <end position="113"/>
    </location>
</feature>
<comment type="function">
    <text evidence="5">Required for synthesis of 60S ribosomal subunits and the transport of pre-ribosomes from the nucleoplasm to the cytoplasm.</text>
</comment>
<dbReference type="Pfam" id="PF03914">
    <property type="entry name" value="CBF"/>
    <property type="match status" value="1"/>
</dbReference>
<comment type="subcellular location">
    <subcellularLocation>
        <location evidence="1 5">Nucleus</location>
        <location evidence="1 5">Nucleolus</location>
    </subcellularLocation>
</comment>
<dbReference type="AlphaFoldDB" id="A0A0D2BWG8"/>
<keyword evidence="5" id="KW-0690">Ribosome biogenesis</keyword>
<evidence type="ECO:0000256" key="3">
    <source>
        <dbReference type="ARBA" id="ARBA00023054"/>
    </source>
</evidence>
<dbReference type="GO" id="GO:0006270">
    <property type="term" value="P:DNA replication initiation"/>
    <property type="evidence" value="ECO:0007669"/>
    <property type="project" value="TreeGrafter"/>
</dbReference>
<feature type="compositionally biased region" description="Acidic residues" evidence="6">
    <location>
        <begin position="90"/>
        <end position="100"/>
    </location>
</feature>
<reference evidence="9 10" key="1">
    <citation type="submission" date="2015-01" db="EMBL/GenBank/DDBJ databases">
        <title>The Genome Sequence of Exophiala spinifera CBS89968.</title>
        <authorList>
            <consortium name="The Broad Institute Genomics Platform"/>
            <person name="Cuomo C."/>
            <person name="de Hoog S."/>
            <person name="Gorbushina A."/>
            <person name="Stielow B."/>
            <person name="Teixiera M."/>
            <person name="Abouelleil A."/>
            <person name="Chapman S.B."/>
            <person name="Priest M."/>
            <person name="Young S.K."/>
            <person name="Wortman J."/>
            <person name="Nusbaum C."/>
            <person name="Birren B."/>
        </authorList>
    </citation>
    <scope>NUCLEOTIDE SEQUENCE [LARGE SCALE GENOMIC DNA]</scope>
    <source>
        <strain evidence="9 10">CBS 89968</strain>
    </source>
</reference>
<evidence type="ECO:0000313" key="9">
    <source>
        <dbReference type="EMBL" id="KIW15609.1"/>
    </source>
</evidence>
<feature type="region of interest" description="Disordered" evidence="6">
    <location>
        <begin position="44"/>
        <end position="113"/>
    </location>
</feature>
<dbReference type="InterPro" id="IPR016903">
    <property type="entry name" value="Nucleolar_cplx-assoc_3"/>
</dbReference>
<evidence type="ECO:0000259" key="8">
    <source>
        <dbReference type="Pfam" id="PF07540"/>
    </source>
</evidence>
<dbReference type="PANTHER" id="PTHR14428:SF5">
    <property type="entry name" value="NUCLEOLAR COMPLEX PROTEIN 3 HOMOLOG"/>
    <property type="match status" value="1"/>
</dbReference>
<feature type="compositionally biased region" description="Basic residues" evidence="6">
    <location>
        <begin position="351"/>
        <end position="372"/>
    </location>
</feature>
<proteinExistence type="inferred from homology"/>
<dbReference type="PIRSF" id="PIRSF028977">
    <property type="entry name" value="Nucleolar_complex_p3"/>
    <property type="match status" value="1"/>
</dbReference>
<feature type="domain" description="Nucleolar complex-associated protein 3 N-terminal" evidence="8">
    <location>
        <begin position="123"/>
        <end position="214"/>
    </location>
</feature>
<dbReference type="GO" id="GO:0042254">
    <property type="term" value="P:ribosome biogenesis"/>
    <property type="evidence" value="ECO:0007669"/>
    <property type="project" value="UniProtKB-KW"/>
</dbReference>
<feature type="region of interest" description="Disordered" evidence="6">
    <location>
        <begin position="351"/>
        <end position="373"/>
    </location>
</feature>
<accession>A0A0D2BWG8</accession>
<sequence length="685" mass="76105">MPHGRPAKRRRVTPPLDDDVPSKTIKSSDLFARAADWDLEQAYAQKNRSKKTKESTRLPIKTAQGQLQHLKVAEPEDDSDSFLGSGSESEASDSQEDDAQDTPPTESEAAAPAIPLKQQILGAKEEIARLAGLLSEDPEEHASAFKKLAQLADSQSPIPVQKLVLAAQVAVYKDVIPGYRIRSYKDEDLGNKISKDVRKTRQYEQALVTGYHGYVKHLGGLAKSRKGDEDAQSLRSVAITCACTLLLSVPHFNFRTELLNILVHELASRESTPDFVKCVETVEKFFSDDEDGGPSLEAVSLLTKMMKAKDYRIREEVLNTFFQLRLLSELTTPSSTTKADKPEDMSKLHGRKVKKEKFEHRSKKERKLAKQRKAVEKDMREANAIVNYEEREKMQSETLKLVFVTYFRILKARVPQLMGAVLEGLAKYAHLINQDFFGDVLEALKDIINQADEALRGELDLGEGPSAAVDVDGDEVRNMTRESLLSTQTAFTLLSGQDVSKAASTLHLDLSFFTSHTYRSLYPLCLDADIELGPKSLRLPDPHSSKSTEKATNRINISTPILLLTRVLASILLTPSQPPPSIAAASFFKRLLTVSLQLPEKSALAVLNLLAQIADKHGRKIEALWYSDERKGDGVFRGESESVEGTNVLATGSGVWESELLRRHFCPKVREQAVAIDKIIAGLHR</sequence>
<dbReference type="PANTHER" id="PTHR14428">
    <property type="entry name" value="NUCLEOLAR COMPLEX PROTEIN 3"/>
    <property type="match status" value="1"/>
</dbReference>